<name>A0AAV6ZWM4_ENGPU</name>
<sequence>MHTAWEERPLGQSALYSRSSLILFSAGPPSSLLKSCSIAWGTSVSSTVSGRFLNSDVVSTALIHGVIHLPVRANNCWVCNDN</sequence>
<protein>
    <submittedName>
        <fullName evidence="1">Uncharacterized protein</fullName>
    </submittedName>
</protein>
<evidence type="ECO:0000313" key="2">
    <source>
        <dbReference type="Proteomes" id="UP000824782"/>
    </source>
</evidence>
<dbReference type="Proteomes" id="UP000824782">
    <property type="component" value="Unassembled WGS sequence"/>
</dbReference>
<proteinExistence type="predicted"/>
<keyword evidence="2" id="KW-1185">Reference proteome</keyword>
<evidence type="ECO:0000313" key="1">
    <source>
        <dbReference type="EMBL" id="KAG8551061.1"/>
    </source>
</evidence>
<gene>
    <name evidence="1" type="ORF">GDO81_021934</name>
</gene>
<comment type="caution">
    <text evidence="1">The sequence shown here is derived from an EMBL/GenBank/DDBJ whole genome shotgun (WGS) entry which is preliminary data.</text>
</comment>
<reference evidence="1" key="1">
    <citation type="thesis" date="2020" institute="ProQuest LLC" country="789 East Eisenhower Parkway, Ann Arbor, MI, USA">
        <title>Comparative Genomics and Chromosome Evolution.</title>
        <authorList>
            <person name="Mudd A.B."/>
        </authorList>
    </citation>
    <scope>NUCLEOTIDE SEQUENCE</scope>
    <source>
        <strain evidence="1">237g6f4</strain>
        <tissue evidence="1">Blood</tissue>
    </source>
</reference>
<dbReference type="EMBL" id="WNYA01000013">
    <property type="protein sequence ID" value="KAG8551061.1"/>
    <property type="molecule type" value="Genomic_DNA"/>
</dbReference>
<organism evidence="1 2">
    <name type="scientific">Engystomops pustulosus</name>
    <name type="common">Tungara frog</name>
    <name type="synonym">Physalaemus pustulosus</name>
    <dbReference type="NCBI Taxonomy" id="76066"/>
    <lineage>
        <taxon>Eukaryota</taxon>
        <taxon>Metazoa</taxon>
        <taxon>Chordata</taxon>
        <taxon>Craniata</taxon>
        <taxon>Vertebrata</taxon>
        <taxon>Euteleostomi</taxon>
        <taxon>Amphibia</taxon>
        <taxon>Batrachia</taxon>
        <taxon>Anura</taxon>
        <taxon>Neobatrachia</taxon>
        <taxon>Hyloidea</taxon>
        <taxon>Leptodactylidae</taxon>
        <taxon>Leiuperinae</taxon>
        <taxon>Engystomops</taxon>
    </lineage>
</organism>
<dbReference type="AlphaFoldDB" id="A0AAV6ZWM4"/>
<accession>A0AAV6ZWM4</accession>